<evidence type="ECO:0000256" key="9">
    <source>
        <dbReference type="ARBA" id="ARBA00023134"/>
    </source>
</evidence>
<dbReference type="PROSITE" id="PS51722">
    <property type="entry name" value="G_TR_2"/>
    <property type="match status" value="1"/>
</dbReference>
<dbReference type="Gene3D" id="3.40.50.300">
    <property type="entry name" value="P-loop containing nucleotide triphosphate hydrolases"/>
    <property type="match status" value="2"/>
</dbReference>
<evidence type="ECO:0000256" key="1">
    <source>
        <dbReference type="ARBA" id="ARBA00001823"/>
    </source>
</evidence>
<dbReference type="InterPro" id="IPR005225">
    <property type="entry name" value="Small_GTP-bd"/>
</dbReference>
<dbReference type="Pfam" id="PF22594">
    <property type="entry name" value="GTP-eEF1A_C"/>
    <property type="match status" value="1"/>
</dbReference>
<dbReference type="NCBIfam" id="TIGR00455">
    <property type="entry name" value="apsK"/>
    <property type="match status" value="1"/>
</dbReference>
<dbReference type="InterPro" id="IPR011779">
    <property type="entry name" value="SO4_adenylTrfase_lsu"/>
</dbReference>
<dbReference type="GO" id="GO:0070814">
    <property type="term" value="P:hydrogen sulfide biosynthetic process"/>
    <property type="evidence" value="ECO:0007669"/>
    <property type="project" value="UniProtKB-UniRule"/>
</dbReference>
<evidence type="ECO:0000313" key="14">
    <source>
        <dbReference type="EMBL" id="AGM05412.1"/>
    </source>
</evidence>
<accession>R4T366</accession>
<keyword evidence="10" id="KW-0511">Multifunctional enzyme</keyword>
<dbReference type="Proteomes" id="UP000013968">
    <property type="component" value="Chromosome"/>
</dbReference>
<evidence type="ECO:0000256" key="6">
    <source>
        <dbReference type="ARBA" id="ARBA00022695"/>
    </source>
</evidence>
<organism evidence="14 15">
    <name type="scientific">Amycolatopsis keratiniphila</name>
    <dbReference type="NCBI Taxonomy" id="129921"/>
    <lineage>
        <taxon>Bacteria</taxon>
        <taxon>Bacillati</taxon>
        <taxon>Actinomycetota</taxon>
        <taxon>Actinomycetes</taxon>
        <taxon>Pseudonocardiales</taxon>
        <taxon>Pseudonocardiaceae</taxon>
        <taxon>Amycolatopsis</taxon>
        <taxon>Amycolatopsis japonica group</taxon>
    </lineage>
</organism>
<dbReference type="InterPro" id="IPR044139">
    <property type="entry name" value="CysN_NoDQ_III"/>
</dbReference>
<keyword evidence="15" id="KW-1185">Reference proteome</keyword>
<evidence type="ECO:0000256" key="2">
    <source>
        <dbReference type="ARBA" id="ARBA00002357"/>
    </source>
</evidence>
<dbReference type="GO" id="GO:0005525">
    <property type="term" value="F:GTP binding"/>
    <property type="evidence" value="ECO:0007669"/>
    <property type="project" value="UniProtKB-KW"/>
</dbReference>
<feature type="domain" description="Tr-type G" evidence="13">
    <location>
        <begin position="3"/>
        <end position="216"/>
    </location>
</feature>
<dbReference type="EMBL" id="CP003410">
    <property type="protein sequence ID" value="AGM05412.1"/>
    <property type="molecule type" value="Genomic_DNA"/>
</dbReference>
<comment type="function">
    <text evidence="2">APS kinase catalyzes the synthesis of activated sulfate.</text>
</comment>
<dbReference type="GO" id="GO:0004020">
    <property type="term" value="F:adenylylsulfate kinase activity"/>
    <property type="evidence" value="ECO:0007669"/>
    <property type="project" value="UniProtKB-UniRule"/>
</dbReference>
<dbReference type="InterPro" id="IPR050100">
    <property type="entry name" value="TRAFAC_GTPase_members"/>
</dbReference>
<dbReference type="SUPFAM" id="SSF50465">
    <property type="entry name" value="EF-Tu/eEF-1alpha/eIF2-gamma C-terminal domain"/>
    <property type="match status" value="1"/>
</dbReference>
<sequence>MGASLVRLATAGSVDDGKSTLIGRLLFDSKTVFTDQLEAIERTSRDRGEAYPNLALLTDGLRAEREQGITIDVAHRYFATPRRKFIIADTPGHVQYTRNMVTGASTADLALILIDARKGVLEQSRRHAFLASLLGIPHLVLCVNKMDLVGWSQERFEEIREEFRRFAMKLQVHDLTFVPMSALHGDNVVHRGASMPWYEGTSLLHHLEQVHVASDRNLIDARFPVQYVIREHSRDFRGYAGTVAGGVFKPGDEVAVLPSGFTTTVRAIWGPGGTAVTEAFASQAVTIELEDDLDLGRGDLICRPGNRPHTSRDVDAMVCWFSEQGALKAGNTFVVRHTTRETKAEIHDLDYRLDVTTLHRDETAKSLSLNEIGRIRLRARQPLLFDSYRRNRSTGGFLLVDEHSGATVAAGMITGPSATASNVVWHTAAVTRAERATRGLTVWLTGLSASGKSSVAVELERRLVASGRPAYLLDGDNLRHGLNGNLGFSPADRAENVRRVAEVAKLFADAGVVSVVSLISPYRADRELARATHEDAGLPFLEIFVDTPLEVCEDRDPKGMYAKARAGEISGFTGVDAPYEQPESPDLVLRPENGDPSAMAALILVALD</sequence>
<evidence type="ECO:0000256" key="10">
    <source>
        <dbReference type="ARBA" id="ARBA00023268"/>
    </source>
</evidence>
<comment type="function">
    <text evidence="12">Catalyzes the synthesis of activated sulfate.</text>
</comment>
<dbReference type="GO" id="GO:0003924">
    <property type="term" value="F:GTPase activity"/>
    <property type="evidence" value="ECO:0007669"/>
    <property type="project" value="InterPro"/>
</dbReference>
<dbReference type="NCBIfam" id="TIGR00231">
    <property type="entry name" value="small_GTP"/>
    <property type="match status" value="1"/>
</dbReference>
<dbReference type="HAMAP" id="MF_00065">
    <property type="entry name" value="Adenylyl_sulf_kinase"/>
    <property type="match status" value="1"/>
</dbReference>
<evidence type="ECO:0000256" key="11">
    <source>
        <dbReference type="ARBA" id="ARBA00049370"/>
    </source>
</evidence>
<dbReference type="InterPro" id="IPR031157">
    <property type="entry name" value="G_TR_CS"/>
</dbReference>
<reference evidence="14 15" key="1">
    <citation type="journal article" date="2013" name="BMC Genomics">
        <title>ContigScape: a Cytoscape plugin facilitating microbial genome gap closing.</title>
        <authorList>
            <person name="Tang B."/>
            <person name="Wang Q."/>
            <person name="Yang M."/>
            <person name="Xie F."/>
            <person name="Zhu Y."/>
            <person name="Zhuo Y."/>
            <person name="Wang S."/>
            <person name="Gao H."/>
            <person name="Ding X."/>
            <person name="Zhang L."/>
            <person name="Zhao G."/>
            <person name="Zheng H."/>
        </authorList>
    </citation>
    <scope>NUCLEOTIDE SEQUENCE [LARGE SCALE GENOMIC DNA]</scope>
    <source>
        <strain evidence="14 15">HCCB10007</strain>
    </source>
</reference>
<dbReference type="InterPro" id="IPR044138">
    <property type="entry name" value="CysN_II"/>
</dbReference>
<dbReference type="InterPro" id="IPR009001">
    <property type="entry name" value="Transl_elong_EF1A/Init_IF2_C"/>
</dbReference>
<dbReference type="InterPro" id="IPR009000">
    <property type="entry name" value="Transl_B-barrel_sf"/>
</dbReference>
<evidence type="ECO:0000256" key="7">
    <source>
        <dbReference type="ARBA" id="ARBA00022741"/>
    </source>
</evidence>
<comment type="pathway">
    <text evidence="12">Sulfur metabolism; hydrogen sulfide biosynthesis; sulfite from sulfate: step 2/3.</text>
</comment>
<dbReference type="NCBIfam" id="NF004035">
    <property type="entry name" value="PRK05506.1"/>
    <property type="match status" value="1"/>
</dbReference>
<comment type="similarity">
    <text evidence="3">In the C-terminal section; belongs to the APS kinase family.</text>
</comment>
<dbReference type="FunFam" id="3.40.50.300:FF:000119">
    <property type="entry name" value="Sulfate adenylyltransferase subunit 1"/>
    <property type="match status" value="1"/>
</dbReference>
<dbReference type="CDD" id="cd04095">
    <property type="entry name" value="CysN_NoDQ_III"/>
    <property type="match status" value="1"/>
</dbReference>
<dbReference type="Pfam" id="PF00009">
    <property type="entry name" value="GTP_EFTU"/>
    <property type="match status" value="1"/>
</dbReference>
<feature type="binding site" evidence="12">
    <location>
        <begin position="446"/>
        <end position="453"/>
    </location>
    <ligand>
        <name>ATP</name>
        <dbReference type="ChEBI" id="CHEBI:30616"/>
    </ligand>
</feature>
<keyword evidence="12 14" id="KW-0418">Kinase</keyword>
<name>R4T366_9PSEU</name>
<proteinExistence type="inferred from homology"/>
<evidence type="ECO:0000256" key="3">
    <source>
        <dbReference type="ARBA" id="ARBA00005438"/>
    </source>
</evidence>
<dbReference type="InterPro" id="IPR059117">
    <property type="entry name" value="APS_kinase_dom"/>
</dbReference>
<dbReference type="CDD" id="cd04166">
    <property type="entry name" value="CysN_ATPS"/>
    <property type="match status" value="1"/>
</dbReference>
<dbReference type="NCBIfam" id="TIGR02034">
    <property type="entry name" value="CysN"/>
    <property type="match status" value="1"/>
</dbReference>
<dbReference type="PRINTS" id="PR00315">
    <property type="entry name" value="ELONGATNFCT"/>
</dbReference>
<dbReference type="GO" id="GO:0000103">
    <property type="term" value="P:sulfate assimilation"/>
    <property type="evidence" value="ECO:0007669"/>
    <property type="project" value="UniProtKB-UniRule"/>
</dbReference>
<dbReference type="Gene3D" id="2.40.30.10">
    <property type="entry name" value="Translation factors"/>
    <property type="match status" value="2"/>
</dbReference>
<dbReference type="CDD" id="cd03695">
    <property type="entry name" value="CysN_NodQ_II"/>
    <property type="match status" value="1"/>
</dbReference>
<dbReference type="CDD" id="cd02027">
    <property type="entry name" value="APSK"/>
    <property type="match status" value="1"/>
</dbReference>
<evidence type="ECO:0000313" key="15">
    <source>
        <dbReference type="Proteomes" id="UP000013968"/>
    </source>
</evidence>
<dbReference type="InterPro" id="IPR002891">
    <property type="entry name" value="APS"/>
</dbReference>
<dbReference type="SUPFAM" id="SSF52540">
    <property type="entry name" value="P-loop containing nucleoside triphosphate hydrolases"/>
    <property type="match status" value="2"/>
</dbReference>
<evidence type="ECO:0000256" key="8">
    <source>
        <dbReference type="ARBA" id="ARBA00022840"/>
    </source>
</evidence>
<keyword evidence="12" id="KW-0597">Phosphoprotein</keyword>
<dbReference type="InterPro" id="IPR000795">
    <property type="entry name" value="T_Tr_GTP-bd_dom"/>
</dbReference>
<dbReference type="Pfam" id="PF01583">
    <property type="entry name" value="APS_kinase"/>
    <property type="match status" value="1"/>
</dbReference>
<evidence type="ECO:0000259" key="13">
    <source>
        <dbReference type="PROSITE" id="PS51722"/>
    </source>
</evidence>
<dbReference type="AlphaFoldDB" id="R4T366"/>
<comment type="similarity">
    <text evidence="4">In the N-terminal section; belongs to the TRAFAC class translation factor GTPase superfamily. Classic translation factor GTPase family. CysN/NodQ subfamily.</text>
</comment>
<keyword evidence="6 14" id="KW-0548">Nucleotidyltransferase</keyword>
<dbReference type="InterPro" id="IPR041757">
    <property type="entry name" value="CysN_GTP-bd"/>
</dbReference>
<dbReference type="RefSeq" id="WP_016333180.1">
    <property type="nucleotide sequence ID" value="NC_021252.1"/>
</dbReference>
<evidence type="ECO:0000256" key="5">
    <source>
        <dbReference type="ARBA" id="ARBA00022679"/>
    </source>
</evidence>
<dbReference type="PANTHER" id="PTHR23115">
    <property type="entry name" value="TRANSLATION FACTOR"/>
    <property type="match status" value="1"/>
</dbReference>
<gene>
    <name evidence="14" type="primary">cysN</name>
    <name evidence="12" type="synonym">cysC</name>
    <name evidence="14" type="ORF">AORI_2825</name>
</gene>
<dbReference type="NCBIfam" id="NF003013">
    <property type="entry name" value="PRK03846.1"/>
    <property type="match status" value="1"/>
</dbReference>
<dbReference type="InterPro" id="IPR027417">
    <property type="entry name" value="P-loop_NTPase"/>
</dbReference>
<keyword evidence="5 12" id="KW-0808">Transferase</keyword>
<keyword evidence="7 12" id="KW-0547">Nucleotide-binding</keyword>
<evidence type="ECO:0000256" key="4">
    <source>
        <dbReference type="ARBA" id="ARBA00007237"/>
    </source>
</evidence>
<dbReference type="InterPro" id="IPR054696">
    <property type="entry name" value="GTP-eEF1A_C"/>
</dbReference>
<dbReference type="GO" id="GO:0005524">
    <property type="term" value="F:ATP binding"/>
    <property type="evidence" value="ECO:0007669"/>
    <property type="project" value="UniProtKB-UniRule"/>
</dbReference>
<feature type="active site" description="Phosphoserine intermediate" evidence="12">
    <location>
        <position position="520"/>
    </location>
</feature>
<dbReference type="EC" id="2.7.1.25" evidence="12"/>
<evidence type="ECO:0000256" key="12">
    <source>
        <dbReference type="HAMAP-Rule" id="MF_00065"/>
    </source>
</evidence>
<dbReference type="KEGG" id="aoi:AORI_2825"/>
<comment type="catalytic activity">
    <reaction evidence="11">
        <text>sulfate + ATP + H(+) = adenosine 5'-phosphosulfate + diphosphate</text>
        <dbReference type="Rhea" id="RHEA:18133"/>
        <dbReference type="ChEBI" id="CHEBI:15378"/>
        <dbReference type="ChEBI" id="CHEBI:16189"/>
        <dbReference type="ChEBI" id="CHEBI:30616"/>
        <dbReference type="ChEBI" id="CHEBI:33019"/>
        <dbReference type="ChEBI" id="CHEBI:58243"/>
        <dbReference type="EC" id="2.7.7.4"/>
    </reaction>
</comment>
<protein>
    <recommendedName>
        <fullName evidence="12">Adenylyl-sulfate kinase</fullName>
        <ecNumber evidence="12">2.7.1.25</ecNumber>
    </recommendedName>
    <alternativeName>
        <fullName evidence="12">APS kinase</fullName>
    </alternativeName>
    <alternativeName>
        <fullName evidence="12">ATP adenosine-5'-phosphosulfate 3'-phosphotransferase</fullName>
    </alternativeName>
    <alternativeName>
        <fullName evidence="12">Adenosine-5'-phosphosulfate kinase</fullName>
    </alternativeName>
</protein>
<keyword evidence="8 12" id="KW-0067">ATP-binding</keyword>
<dbReference type="PROSITE" id="PS00301">
    <property type="entry name" value="G_TR_1"/>
    <property type="match status" value="1"/>
</dbReference>
<dbReference type="HOGENOM" id="CLU_007265_5_3_11"/>
<dbReference type="UniPathway" id="UPA00140">
    <property type="reaction ID" value="UER00205"/>
</dbReference>
<dbReference type="GO" id="GO:0004781">
    <property type="term" value="F:sulfate adenylyltransferase (ATP) activity"/>
    <property type="evidence" value="ECO:0007669"/>
    <property type="project" value="UniProtKB-EC"/>
</dbReference>
<comment type="similarity">
    <text evidence="12">Belongs to the APS kinase family.</text>
</comment>
<comment type="catalytic activity">
    <reaction evidence="1 12">
        <text>adenosine 5'-phosphosulfate + ATP = 3'-phosphoadenylyl sulfate + ADP + H(+)</text>
        <dbReference type="Rhea" id="RHEA:24152"/>
        <dbReference type="ChEBI" id="CHEBI:15378"/>
        <dbReference type="ChEBI" id="CHEBI:30616"/>
        <dbReference type="ChEBI" id="CHEBI:58243"/>
        <dbReference type="ChEBI" id="CHEBI:58339"/>
        <dbReference type="ChEBI" id="CHEBI:456216"/>
        <dbReference type="EC" id="2.7.1.25"/>
    </reaction>
</comment>
<keyword evidence="9" id="KW-0342">GTP-binding</keyword>
<dbReference type="SUPFAM" id="SSF50447">
    <property type="entry name" value="Translation proteins"/>
    <property type="match status" value="1"/>
</dbReference>
<dbReference type="PATRIC" id="fig|1156913.3.peg.2894"/>